<dbReference type="AlphaFoldDB" id="A0A2V4DLK8"/>
<organism evidence="1 2">
    <name type="scientific">Gilliamella apis</name>
    <dbReference type="NCBI Taxonomy" id="1970738"/>
    <lineage>
        <taxon>Bacteria</taxon>
        <taxon>Pseudomonadati</taxon>
        <taxon>Pseudomonadota</taxon>
        <taxon>Gammaproteobacteria</taxon>
        <taxon>Orbales</taxon>
        <taxon>Orbaceae</taxon>
        <taxon>Gilliamella</taxon>
    </lineage>
</organism>
<keyword evidence="2" id="KW-1185">Reference proteome</keyword>
<sequence length="244" mass="28286">MVVKKTQTLKSKPSQRKKSFVKLNDEMVSQYIIDNPDFFIRNATHIERMRVPHPVRGMISLPEWHMARQRNKISQLESEITMLMEHASANELLFNQLIKLQFQLIKAKDINELLDSLKVWAKDLGLNGAYLYLFDDKWLLSAPSNYHYLALNSSQFDFIRVRHLQYSQFYLGSLNTTELDFLLPKHGYVGSVALSLLGQFGDLGLLMFTSADPQHYQTGQGTLLLEKIGEILPILVEKWIMRKK</sequence>
<dbReference type="PANTHER" id="PTHR38765:SF1">
    <property type="entry name" value="DUF484 DOMAIN-CONTAINING PROTEIN"/>
    <property type="match status" value="1"/>
</dbReference>
<dbReference type="Pfam" id="PF04340">
    <property type="entry name" value="DUF484"/>
    <property type="match status" value="1"/>
</dbReference>
<dbReference type="Gene3D" id="3.30.450.40">
    <property type="match status" value="1"/>
</dbReference>
<dbReference type="InterPro" id="IPR029016">
    <property type="entry name" value="GAF-like_dom_sf"/>
</dbReference>
<dbReference type="OrthoDB" id="7065511at2"/>
<dbReference type="EMBL" id="QGLO01000006">
    <property type="protein sequence ID" value="PXY90415.1"/>
    <property type="molecule type" value="Genomic_DNA"/>
</dbReference>
<reference evidence="1 2" key="1">
    <citation type="submission" date="2018-05" db="EMBL/GenBank/DDBJ databases">
        <title>Reference genomes for bee gut microbiota database.</title>
        <authorList>
            <person name="Ellegaard K.M."/>
        </authorList>
    </citation>
    <scope>NUCLEOTIDE SEQUENCE [LARGE SCALE GENOMIC DNA]</scope>
    <source>
        <strain evidence="1 2">ESL0172</strain>
    </source>
</reference>
<gene>
    <name evidence="1" type="ORF">DKK78_08450</name>
</gene>
<protein>
    <submittedName>
        <fullName evidence="1">DUF484 family protein</fullName>
    </submittedName>
</protein>
<accession>A0A2V4DLK8</accession>
<dbReference type="InterPro" id="IPR007435">
    <property type="entry name" value="DUF484"/>
</dbReference>
<proteinExistence type="predicted"/>
<dbReference type="Proteomes" id="UP000247673">
    <property type="component" value="Unassembled WGS sequence"/>
</dbReference>
<name>A0A2V4DLK8_9GAMM</name>
<evidence type="ECO:0000313" key="1">
    <source>
        <dbReference type="EMBL" id="PXY90415.1"/>
    </source>
</evidence>
<evidence type="ECO:0000313" key="2">
    <source>
        <dbReference type="Proteomes" id="UP000247673"/>
    </source>
</evidence>
<dbReference type="NCBIfam" id="NF008203">
    <property type="entry name" value="PRK10963.1"/>
    <property type="match status" value="1"/>
</dbReference>
<dbReference type="PANTHER" id="PTHR38765">
    <property type="entry name" value="DUF484 DOMAIN-CONTAINING PROTEIN"/>
    <property type="match status" value="1"/>
</dbReference>
<comment type="caution">
    <text evidence="1">The sequence shown here is derived from an EMBL/GenBank/DDBJ whole genome shotgun (WGS) entry which is preliminary data.</text>
</comment>